<keyword evidence="10" id="KW-0333">Golgi apparatus</keyword>
<keyword evidence="16" id="KW-1185">Reference proteome</keyword>
<dbReference type="PANTHER" id="PTHR46025">
    <property type="entry name" value="XYLOSYLTRANSFERASE OXT"/>
    <property type="match status" value="1"/>
</dbReference>
<evidence type="ECO:0000256" key="14">
    <source>
        <dbReference type="ARBA" id="ARBA00042865"/>
    </source>
</evidence>
<evidence type="ECO:0000256" key="2">
    <source>
        <dbReference type="ARBA" id="ARBA00004648"/>
    </source>
</evidence>
<evidence type="ECO:0000256" key="6">
    <source>
        <dbReference type="ARBA" id="ARBA00022723"/>
    </source>
</evidence>
<evidence type="ECO:0000256" key="7">
    <source>
        <dbReference type="ARBA" id="ARBA00022824"/>
    </source>
</evidence>
<dbReference type="GO" id="GO:0016020">
    <property type="term" value="C:membrane"/>
    <property type="evidence" value="ECO:0007669"/>
    <property type="project" value="InterPro"/>
</dbReference>
<keyword evidence="7" id="KW-0256">Endoplasmic reticulum</keyword>
<keyword evidence="4 15" id="KW-0808">Transferase</keyword>
<keyword evidence="8" id="KW-0735">Signal-anchor</keyword>
<reference evidence="15 16" key="1">
    <citation type="submission" date="2019-10" db="EMBL/GenBank/DDBJ databases">
        <title>The Genome Sequence of Clostridium tarantellae Isolated from Fish Brain.</title>
        <authorList>
            <person name="Bano L."/>
            <person name="Kiel M."/>
            <person name="Sales G."/>
            <person name="Doxey A.C."/>
            <person name="Mansfield M.J."/>
            <person name="Schiavone M."/>
            <person name="Rossetto O."/>
            <person name="Pirazzini M."/>
            <person name="Dobrindt U."/>
            <person name="Montecucco C."/>
        </authorList>
    </citation>
    <scope>NUCLEOTIDE SEQUENCE [LARGE SCALE GENOMIC DNA]</scope>
    <source>
        <strain evidence="15 16">DSM 3997</strain>
    </source>
</reference>
<evidence type="ECO:0000256" key="4">
    <source>
        <dbReference type="ARBA" id="ARBA00022679"/>
    </source>
</evidence>
<keyword evidence="5" id="KW-0812">Transmembrane</keyword>
<keyword evidence="9" id="KW-1133">Transmembrane helix</keyword>
<keyword evidence="13" id="KW-0325">Glycoprotein</keyword>
<keyword evidence="3" id="KW-0328">Glycosyltransferase</keyword>
<protein>
    <recommendedName>
        <fullName evidence="14">Peptide O-xylosyltransferase</fullName>
    </recommendedName>
</protein>
<evidence type="ECO:0000256" key="11">
    <source>
        <dbReference type="ARBA" id="ARBA00023136"/>
    </source>
</evidence>
<keyword evidence="6" id="KW-0479">Metal-binding</keyword>
<comment type="subcellular location">
    <subcellularLocation>
        <location evidence="2">Endoplasmic reticulum membrane</location>
        <topology evidence="2">Single-pass type II membrane protein</topology>
    </subcellularLocation>
    <subcellularLocation>
        <location evidence="1">Golgi apparatus membrane</location>
        <topology evidence="1">Single-pass type II membrane protein</topology>
    </subcellularLocation>
</comment>
<evidence type="ECO:0000313" key="15">
    <source>
        <dbReference type="EMBL" id="MPQ43538.1"/>
    </source>
</evidence>
<organism evidence="15 16">
    <name type="scientific">Clostridium tarantellae</name>
    <dbReference type="NCBI Taxonomy" id="39493"/>
    <lineage>
        <taxon>Bacteria</taxon>
        <taxon>Bacillati</taxon>
        <taxon>Bacillota</taxon>
        <taxon>Clostridia</taxon>
        <taxon>Eubacteriales</taxon>
        <taxon>Clostridiaceae</taxon>
        <taxon>Clostridium</taxon>
    </lineage>
</organism>
<keyword evidence="12" id="KW-1015">Disulfide bond</keyword>
<dbReference type="AlphaFoldDB" id="A0A6I1MM63"/>
<dbReference type="RefSeq" id="WP_152889149.1">
    <property type="nucleotide sequence ID" value="NZ_WHJC01000077.1"/>
</dbReference>
<evidence type="ECO:0000313" key="16">
    <source>
        <dbReference type="Proteomes" id="UP000430345"/>
    </source>
</evidence>
<sequence>MGKHAYMIIAHNNFYILEKLLKLIDDERNDVFIHIDKKVVDVDLQYIKSITKKSKTTLIEPRLNIFWGSSTQVDVELALLKNAVKGNYDYYHLISGVDLPLKSQDYIHKFFEENKGTEFIGFTNHDDVAPRVKYYRIFTNTSFYRNKLISYVDRVNAKVQSILGVNRLKHNNYTLRRGAQWFSITNDLAKHILSKKEEIVKFCDKTICSDEVFMQTFTLNSKFKDKLHSITSENNGSFRCIDWKRGNPYVFRSKDFQELVQSPYLFARKFDVNVDKEIVDKIYNYIKSNK</sequence>
<accession>A0A6I1MM63</accession>
<dbReference type="EMBL" id="WHJC01000077">
    <property type="protein sequence ID" value="MPQ43538.1"/>
    <property type="molecule type" value="Genomic_DNA"/>
</dbReference>
<dbReference type="OrthoDB" id="7943907at2"/>
<dbReference type="InterPro" id="IPR003406">
    <property type="entry name" value="Glyco_trans_14"/>
</dbReference>
<evidence type="ECO:0000256" key="1">
    <source>
        <dbReference type="ARBA" id="ARBA00004323"/>
    </source>
</evidence>
<keyword evidence="11" id="KW-0472">Membrane</keyword>
<evidence type="ECO:0000256" key="12">
    <source>
        <dbReference type="ARBA" id="ARBA00023157"/>
    </source>
</evidence>
<evidence type="ECO:0000256" key="10">
    <source>
        <dbReference type="ARBA" id="ARBA00023034"/>
    </source>
</evidence>
<evidence type="ECO:0000256" key="3">
    <source>
        <dbReference type="ARBA" id="ARBA00022676"/>
    </source>
</evidence>
<dbReference type="InterPro" id="IPR043538">
    <property type="entry name" value="XYLT"/>
</dbReference>
<dbReference type="Pfam" id="PF02485">
    <property type="entry name" value="Branch"/>
    <property type="match status" value="1"/>
</dbReference>
<proteinExistence type="predicted"/>
<dbReference type="GO" id="GO:0046872">
    <property type="term" value="F:metal ion binding"/>
    <property type="evidence" value="ECO:0007669"/>
    <property type="project" value="UniProtKB-KW"/>
</dbReference>
<dbReference type="GO" id="GO:0050650">
    <property type="term" value="P:chondroitin sulfate proteoglycan biosynthetic process"/>
    <property type="evidence" value="ECO:0007669"/>
    <property type="project" value="TreeGrafter"/>
</dbReference>
<evidence type="ECO:0000256" key="5">
    <source>
        <dbReference type="ARBA" id="ARBA00022692"/>
    </source>
</evidence>
<dbReference type="PANTHER" id="PTHR46025:SF3">
    <property type="entry name" value="XYLOSYLTRANSFERASE OXT"/>
    <property type="match status" value="1"/>
</dbReference>
<name>A0A6I1MM63_9CLOT</name>
<evidence type="ECO:0000256" key="8">
    <source>
        <dbReference type="ARBA" id="ARBA00022968"/>
    </source>
</evidence>
<dbReference type="GO" id="GO:0015012">
    <property type="term" value="P:heparan sulfate proteoglycan biosynthetic process"/>
    <property type="evidence" value="ECO:0007669"/>
    <property type="project" value="TreeGrafter"/>
</dbReference>
<dbReference type="Proteomes" id="UP000430345">
    <property type="component" value="Unassembled WGS sequence"/>
</dbReference>
<dbReference type="GO" id="GO:0030158">
    <property type="term" value="F:protein xylosyltransferase activity"/>
    <property type="evidence" value="ECO:0007669"/>
    <property type="project" value="InterPro"/>
</dbReference>
<gene>
    <name evidence="15" type="ORF">GBZ86_07185</name>
</gene>
<evidence type="ECO:0000256" key="13">
    <source>
        <dbReference type="ARBA" id="ARBA00023180"/>
    </source>
</evidence>
<evidence type="ECO:0000256" key="9">
    <source>
        <dbReference type="ARBA" id="ARBA00022989"/>
    </source>
</evidence>
<comment type="caution">
    <text evidence="15">The sequence shown here is derived from an EMBL/GenBank/DDBJ whole genome shotgun (WGS) entry which is preliminary data.</text>
</comment>